<keyword evidence="2" id="KW-0943">RNA-mediated gene silencing</keyword>
<dbReference type="InterPro" id="IPR011990">
    <property type="entry name" value="TPR-like_helical_dom_sf"/>
</dbReference>
<comment type="similarity">
    <text evidence="1 2">Belongs to the CNOT10 family.</text>
</comment>
<dbReference type="PANTHER" id="PTHR12979">
    <property type="entry name" value="CCR4-NOT TRANSCRIPTION COMPLEX SUBUNIT 10"/>
    <property type="match status" value="1"/>
</dbReference>
<evidence type="ECO:0000256" key="2">
    <source>
        <dbReference type="RuleBase" id="RU367083"/>
    </source>
</evidence>
<sequence>MSGASKPCTDEEKELASLAHEEFSNENYDACLDYLNKLLAKRPNDLKVQHNKAVAQFYSSKQRKIVELRDQINHLCTKANLSTENLDGMDDAEHAALLYNKAVLFFHNHQHQAALTITQKLWQFVESFTEDLARKVSYLLIELYISTNQAEKAMNLIQCLEKLLSQDSKDGEEKGAEKEDATNDAYKSKLTYYKARCYLLLKSTKACKREVKQLANQGEGSSGVYIRSQLDYLRGNYRKALKVLNTSISNTNQQQMREKFEETGDMYTVLYLMNLANIHFKMDKPYLACLYNHKAHTEHLILMEKLKKEDKNSLVLWTHNVSLQYKIKYNSAIFFLHTKRPVEAFDWFLHASHFFHTNPRVWLHLAESCIYKHQPDNSQQFNIQACKNLMVKGQVGSGQQHKLLLSSPQPRTSAESSAIPLPTLEFASICLRNAYLLLDSSGSNDESLRNAILLASAYVALCIGDVYIAANQAETLLAQSNLSGVQQFLGLQYRAEALIHKDDVSGAVQLLDPDQLSSFEAPAGWYPRSESTARVVMRYNQALAYSINGESDKASENLRQVGTAKGPDTDVPIQAILLALYQHLQQGHGDLARNIIKQYLPQYR</sequence>
<keyword evidence="4" id="KW-1185">Reference proteome</keyword>
<name>A0ABY6K6U6_9ARAC</name>
<dbReference type="Gene3D" id="1.25.40.10">
    <property type="entry name" value="Tetratricopeptide repeat domain"/>
    <property type="match status" value="1"/>
</dbReference>
<dbReference type="InterPro" id="IPR039740">
    <property type="entry name" value="CNOT10"/>
</dbReference>
<comment type="subcellular location">
    <subcellularLocation>
        <location evidence="2">Cytoplasm</location>
    </subcellularLocation>
    <subcellularLocation>
        <location evidence="2">Nucleus</location>
    </subcellularLocation>
</comment>
<keyword evidence="2" id="KW-0963">Cytoplasm</keyword>
<keyword evidence="2" id="KW-0804">Transcription</keyword>
<organism evidence="3 4">
    <name type="scientific">Cordylochernes scorpioides</name>
    <dbReference type="NCBI Taxonomy" id="51811"/>
    <lineage>
        <taxon>Eukaryota</taxon>
        <taxon>Metazoa</taxon>
        <taxon>Ecdysozoa</taxon>
        <taxon>Arthropoda</taxon>
        <taxon>Chelicerata</taxon>
        <taxon>Arachnida</taxon>
        <taxon>Pseudoscorpiones</taxon>
        <taxon>Cheliferoidea</taxon>
        <taxon>Chernetidae</taxon>
        <taxon>Cordylochernes</taxon>
    </lineage>
</organism>
<dbReference type="InterPro" id="IPR019734">
    <property type="entry name" value="TPR_rpt"/>
</dbReference>
<comment type="function">
    <text evidence="2">Component of the CCR4-NOT complex which is one of the major cellular mRNA deadenylases and is linked to various cellular processes including bulk mRNA degradation, miRNA-mediated repression, translational repression during translational initiation and general transcription regulation.</text>
</comment>
<gene>
    <name evidence="3" type="ORF">LAZ67_2004881</name>
</gene>
<dbReference type="EMBL" id="CP092864">
    <property type="protein sequence ID" value="UYV63583.1"/>
    <property type="molecule type" value="Genomic_DNA"/>
</dbReference>
<dbReference type="SUPFAM" id="SSF48452">
    <property type="entry name" value="TPR-like"/>
    <property type="match status" value="2"/>
</dbReference>
<dbReference type="Proteomes" id="UP001235939">
    <property type="component" value="Chromosome 02"/>
</dbReference>
<reference evidence="3 4" key="1">
    <citation type="submission" date="2022-01" db="EMBL/GenBank/DDBJ databases">
        <title>A chromosomal length assembly of Cordylochernes scorpioides.</title>
        <authorList>
            <person name="Zeh D."/>
            <person name="Zeh J."/>
        </authorList>
    </citation>
    <scope>NUCLEOTIDE SEQUENCE [LARGE SCALE GENOMIC DNA]</scope>
    <source>
        <strain evidence="3">IN4F17</strain>
        <tissue evidence="3">Whole Body</tissue>
    </source>
</reference>
<proteinExistence type="inferred from homology"/>
<accession>A0ABY6K6U6</accession>
<evidence type="ECO:0000313" key="4">
    <source>
        <dbReference type="Proteomes" id="UP001235939"/>
    </source>
</evidence>
<dbReference type="SMART" id="SM00028">
    <property type="entry name" value="TPR"/>
    <property type="match status" value="3"/>
</dbReference>
<evidence type="ECO:0000256" key="1">
    <source>
        <dbReference type="ARBA" id="ARBA00010080"/>
    </source>
</evidence>
<keyword evidence="2" id="KW-0810">Translation regulation</keyword>
<protein>
    <recommendedName>
        <fullName evidence="2">CCR4-NOT transcription complex subunit 10</fullName>
    </recommendedName>
</protein>
<evidence type="ECO:0000313" key="3">
    <source>
        <dbReference type="EMBL" id="UYV63583.1"/>
    </source>
</evidence>
<dbReference type="PANTHER" id="PTHR12979:SF5">
    <property type="entry name" value="CCR4-NOT TRANSCRIPTION COMPLEX SUBUNIT 10"/>
    <property type="match status" value="1"/>
</dbReference>
<keyword evidence="2" id="KW-0539">Nucleus</keyword>
<keyword evidence="2" id="KW-0805">Transcription regulation</keyword>